<reference evidence="8" key="1">
    <citation type="submission" date="2020-10" db="EMBL/GenBank/DDBJ databases">
        <authorList>
            <person name="Han B."/>
            <person name="Lu T."/>
            <person name="Zhao Q."/>
            <person name="Huang X."/>
            <person name="Zhao Y."/>
        </authorList>
    </citation>
    <scope>NUCLEOTIDE SEQUENCE</scope>
</reference>
<dbReference type="Proteomes" id="UP000604825">
    <property type="component" value="Unassembled WGS sequence"/>
</dbReference>
<keyword evidence="3 7" id="KW-0812">Transmembrane</keyword>
<accession>A0A811QS25</accession>
<feature type="transmembrane region" description="Helical" evidence="7">
    <location>
        <begin position="194"/>
        <end position="213"/>
    </location>
</feature>
<dbReference type="InterPro" id="IPR000109">
    <property type="entry name" value="POT_fam"/>
</dbReference>
<dbReference type="PANTHER" id="PTHR11654">
    <property type="entry name" value="OLIGOPEPTIDE TRANSPORTER-RELATED"/>
    <property type="match status" value="1"/>
</dbReference>
<feature type="transmembrane region" description="Helical" evidence="7">
    <location>
        <begin position="151"/>
        <end position="173"/>
    </location>
</feature>
<feature type="transmembrane region" description="Helical" evidence="7">
    <location>
        <begin position="353"/>
        <end position="373"/>
    </location>
</feature>
<feature type="transmembrane region" description="Helical" evidence="7">
    <location>
        <begin position="553"/>
        <end position="571"/>
    </location>
</feature>
<evidence type="ECO:0000256" key="6">
    <source>
        <dbReference type="SAM" id="MobiDB-lite"/>
    </source>
</evidence>
<organism evidence="8 9">
    <name type="scientific">Miscanthus lutarioriparius</name>
    <dbReference type="NCBI Taxonomy" id="422564"/>
    <lineage>
        <taxon>Eukaryota</taxon>
        <taxon>Viridiplantae</taxon>
        <taxon>Streptophyta</taxon>
        <taxon>Embryophyta</taxon>
        <taxon>Tracheophyta</taxon>
        <taxon>Spermatophyta</taxon>
        <taxon>Magnoliopsida</taxon>
        <taxon>Liliopsida</taxon>
        <taxon>Poales</taxon>
        <taxon>Poaceae</taxon>
        <taxon>PACMAD clade</taxon>
        <taxon>Panicoideae</taxon>
        <taxon>Andropogonodae</taxon>
        <taxon>Andropogoneae</taxon>
        <taxon>Saccharinae</taxon>
        <taxon>Miscanthus</taxon>
    </lineage>
</organism>
<dbReference type="SUPFAM" id="SSF103473">
    <property type="entry name" value="MFS general substrate transporter"/>
    <property type="match status" value="1"/>
</dbReference>
<evidence type="ECO:0000256" key="4">
    <source>
        <dbReference type="ARBA" id="ARBA00022989"/>
    </source>
</evidence>
<feature type="transmembrane region" description="Helical" evidence="7">
    <location>
        <begin position="76"/>
        <end position="95"/>
    </location>
</feature>
<evidence type="ECO:0000256" key="5">
    <source>
        <dbReference type="ARBA" id="ARBA00023136"/>
    </source>
</evidence>
<sequence length="609" mass="65785">MASRRGPQPEQEAAGGGRGGAEVTRRRPRGWRAVAFIIGVYAAAYIAGNAFSFSLTSYLIGRYNMKQNAATNVNNIFSGTFNFAPVVGAFVADAFWGRFRTLLFGTVVGVAAMAVITLSATVHELKPPTCSPMAQQAGTCVAPSTLQRAVLYLGMGLLVVSAGGMNPTSLPFGADQFDERKEQHKGGLARFYNWYYAVAMIATFLALTVVLYVQVNVSWGLGFAIPTALMAVAFVVFLVGTKVYMYVPPEGSIFSSVARVFVASCLKWRLPLPHPENARRQEELLYNPPAAVGNGRRVFKLPLTLQLSFLNKAAIVTDAAEEIRPDGSPARAWNLCSVQQVEEAKCLLKIIPVWISGTMWFTVVTELINYTFLQASTMDLHMGKHFTIPPASIVAVLYLSVALFVPVYDLLIARAAQRVTKAGRGITLLQRQGAGLVVGALAFVVAAAVERRRRHSALAHGDGMSPLSVFLLAPQLAVMGVSGGFSMVGQTEFYNTQFPDQMRTLANAAFYCAQGVSSYLATLVVSIVNARTRQHGGSAGWVTDDINAGRIDYFYYAMAVLTGANFVYFLVCSHFYQYKGEQAADTPAGREPVTDSGSLSESDAALLKT</sequence>
<feature type="transmembrane region" description="Helical" evidence="7">
    <location>
        <begin position="219"/>
        <end position="239"/>
    </location>
</feature>
<dbReference type="Gene3D" id="1.20.1250.20">
    <property type="entry name" value="MFS general substrate transporter like domains"/>
    <property type="match status" value="1"/>
</dbReference>
<feature type="transmembrane region" description="Helical" evidence="7">
    <location>
        <begin position="469"/>
        <end position="488"/>
    </location>
</feature>
<feature type="region of interest" description="Disordered" evidence="6">
    <location>
        <begin position="585"/>
        <end position="609"/>
    </location>
</feature>
<dbReference type="AlphaFoldDB" id="A0A811QS25"/>
<comment type="subcellular location">
    <subcellularLocation>
        <location evidence="1">Membrane</location>
        <topology evidence="1">Multi-pass membrane protein</topology>
    </subcellularLocation>
</comment>
<comment type="similarity">
    <text evidence="2">Belongs to the major facilitator superfamily. Proton-dependent oligopeptide transporter (POT/PTR) (TC 2.A.17) family.</text>
</comment>
<evidence type="ECO:0000256" key="2">
    <source>
        <dbReference type="ARBA" id="ARBA00005982"/>
    </source>
</evidence>
<evidence type="ECO:0000256" key="3">
    <source>
        <dbReference type="ARBA" id="ARBA00022692"/>
    </source>
</evidence>
<gene>
    <name evidence="8" type="ORF">NCGR_LOCUS45289</name>
</gene>
<dbReference type="GO" id="GO:0016020">
    <property type="term" value="C:membrane"/>
    <property type="evidence" value="ECO:0007669"/>
    <property type="project" value="UniProtKB-SubCell"/>
</dbReference>
<keyword evidence="4 7" id="KW-1133">Transmembrane helix</keyword>
<feature type="transmembrane region" description="Helical" evidence="7">
    <location>
        <begin position="33"/>
        <end position="56"/>
    </location>
</feature>
<feature type="transmembrane region" description="Helical" evidence="7">
    <location>
        <begin position="102"/>
        <end position="122"/>
    </location>
</feature>
<evidence type="ECO:0000256" key="7">
    <source>
        <dbReference type="SAM" id="Phobius"/>
    </source>
</evidence>
<dbReference type="OrthoDB" id="8904098at2759"/>
<name>A0A811QS25_9POAL</name>
<comment type="caution">
    <text evidence="8">The sequence shown here is derived from an EMBL/GenBank/DDBJ whole genome shotgun (WGS) entry which is preliminary data.</text>
</comment>
<evidence type="ECO:0000256" key="1">
    <source>
        <dbReference type="ARBA" id="ARBA00004141"/>
    </source>
</evidence>
<feature type="transmembrane region" description="Helical" evidence="7">
    <location>
        <begin position="393"/>
        <end position="412"/>
    </location>
</feature>
<feature type="transmembrane region" description="Helical" evidence="7">
    <location>
        <begin position="508"/>
        <end position="528"/>
    </location>
</feature>
<keyword evidence="5 7" id="KW-0472">Membrane</keyword>
<dbReference type="InterPro" id="IPR036259">
    <property type="entry name" value="MFS_trans_sf"/>
</dbReference>
<keyword evidence="9" id="KW-1185">Reference proteome</keyword>
<dbReference type="Pfam" id="PF00854">
    <property type="entry name" value="PTR2"/>
    <property type="match status" value="1"/>
</dbReference>
<dbReference type="EMBL" id="CAJGYO010000012">
    <property type="protein sequence ID" value="CAD6261903.1"/>
    <property type="molecule type" value="Genomic_DNA"/>
</dbReference>
<dbReference type="CDD" id="cd17416">
    <property type="entry name" value="MFS_NPF1_2"/>
    <property type="match status" value="1"/>
</dbReference>
<evidence type="ECO:0000313" key="9">
    <source>
        <dbReference type="Proteomes" id="UP000604825"/>
    </source>
</evidence>
<dbReference type="GO" id="GO:0022857">
    <property type="term" value="F:transmembrane transporter activity"/>
    <property type="evidence" value="ECO:0007669"/>
    <property type="project" value="InterPro"/>
</dbReference>
<proteinExistence type="inferred from homology"/>
<protein>
    <submittedName>
        <fullName evidence="8">Uncharacterized protein</fullName>
    </submittedName>
</protein>
<evidence type="ECO:0000313" key="8">
    <source>
        <dbReference type="EMBL" id="CAD6261903.1"/>
    </source>
</evidence>
<feature type="region of interest" description="Disordered" evidence="6">
    <location>
        <begin position="1"/>
        <end position="24"/>
    </location>
</feature>
<feature type="transmembrane region" description="Helical" evidence="7">
    <location>
        <begin position="433"/>
        <end position="449"/>
    </location>
</feature>